<organism evidence="2 3">
    <name type="scientific">Halovulum dunhuangense</name>
    <dbReference type="NCBI Taxonomy" id="1505036"/>
    <lineage>
        <taxon>Bacteria</taxon>
        <taxon>Pseudomonadati</taxon>
        <taxon>Pseudomonadota</taxon>
        <taxon>Alphaproteobacteria</taxon>
        <taxon>Rhodobacterales</taxon>
        <taxon>Paracoccaceae</taxon>
        <taxon>Halovulum</taxon>
    </lineage>
</organism>
<comment type="caution">
    <text evidence="2">The sequence shown here is derived from an EMBL/GenBank/DDBJ whole genome shotgun (WGS) entry which is preliminary data.</text>
</comment>
<evidence type="ECO:0000256" key="1">
    <source>
        <dbReference type="SAM" id="SignalP"/>
    </source>
</evidence>
<dbReference type="AlphaFoldDB" id="A0A849L4I0"/>
<dbReference type="EMBL" id="JABFBC010000002">
    <property type="protein sequence ID" value="NNU81110.1"/>
    <property type="molecule type" value="Genomic_DNA"/>
</dbReference>
<feature type="chain" id="PRO_5032724788" description="Lipoprotein" evidence="1">
    <location>
        <begin position="19"/>
        <end position="102"/>
    </location>
</feature>
<evidence type="ECO:0000313" key="2">
    <source>
        <dbReference type="EMBL" id="NNU81110.1"/>
    </source>
</evidence>
<accession>A0A849L4I0</accession>
<gene>
    <name evidence="2" type="ORF">HMH01_11755</name>
</gene>
<keyword evidence="1" id="KW-0732">Signal</keyword>
<evidence type="ECO:0000313" key="3">
    <source>
        <dbReference type="Proteomes" id="UP000572377"/>
    </source>
</evidence>
<protein>
    <recommendedName>
        <fullName evidence="4">Lipoprotein</fullName>
    </recommendedName>
</protein>
<name>A0A849L4I0_9RHOB</name>
<dbReference type="RefSeq" id="WP_171325773.1">
    <property type="nucleotide sequence ID" value="NZ_JABFBC010000002.1"/>
</dbReference>
<reference evidence="2 3" key="1">
    <citation type="submission" date="2020-05" db="EMBL/GenBank/DDBJ databases">
        <title>Gimesia benthica sp. nov., a novel planctomycete isolated from a deep-sea water sample of the Northwest Indian Ocean.</title>
        <authorList>
            <person name="Wang J."/>
            <person name="Ruan C."/>
            <person name="Song L."/>
            <person name="Zhu Y."/>
            <person name="Li A."/>
            <person name="Zheng X."/>
            <person name="Wang L."/>
            <person name="Lu Z."/>
            <person name="Huang Y."/>
            <person name="Du W."/>
            <person name="Zhou Y."/>
            <person name="Huang L."/>
            <person name="Dai X."/>
        </authorList>
    </citation>
    <scope>NUCLEOTIDE SEQUENCE [LARGE SCALE GENOMIC DNA]</scope>
    <source>
        <strain evidence="2 3">YYQ-30</strain>
    </source>
</reference>
<proteinExistence type="predicted"/>
<dbReference type="Proteomes" id="UP000572377">
    <property type="component" value="Unassembled WGS sequence"/>
</dbReference>
<dbReference type="PROSITE" id="PS51257">
    <property type="entry name" value="PROKAR_LIPOPROTEIN"/>
    <property type="match status" value="1"/>
</dbReference>
<sequence>MNLSRALVPFLAVLAACASPGPGYLRSERVDMQVGGHRFAVFAGDGTTQVIRTNRVWLPDTAEVMAAGTIAAERASGCKARAGGIRGDAAIMVVPLDCGGGP</sequence>
<feature type="signal peptide" evidence="1">
    <location>
        <begin position="1"/>
        <end position="18"/>
    </location>
</feature>
<evidence type="ECO:0008006" key="4">
    <source>
        <dbReference type="Google" id="ProtNLM"/>
    </source>
</evidence>
<keyword evidence="3" id="KW-1185">Reference proteome</keyword>